<evidence type="ECO:0000313" key="1">
    <source>
        <dbReference type="EMBL" id="GEP06555.1"/>
    </source>
</evidence>
<proteinExistence type="predicted"/>
<reference evidence="1 3" key="3">
    <citation type="submission" date="2019-07" db="EMBL/GenBank/DDBJ databases">
        <title>Whole genome shotgun sequence of Methylobacterium oxalidis NBRC 107715.</title>
        <authorList>
            <person name="Hosoyama A."/>
            <person name="Uohara A."/>
            <person name="Ohji S."/>
            <person name="Ichikawa N."/>
        </authorList>
    </citation>
    <scope>NUCLEOTIDE SEQUENCE [LARGE SCALE GENOMIC DNA]</scope>
    <source>
        <strain evidence="1 3">NBRC 107715</strain>
    </source>
</reference>
<reference evidence="4" key="2">
    <citation type="journal article" date="2019" name="Int. J. Syst. Evol. Microbiol.">
        <title>The Global Catalogue of Microorganisms (GCM) 10K type strain sequencing project: providing services to taxonomists for standard genome sequencing and annotation.</title>
        <authorList>
            <consortium name="The Broad Institute Genomics Platform"/>
            <consortium name="The Broad Institute Genome Sequencing Center for Infectious Disease"/>
            <person name="Wu L."/>
            <person name="Ma J."/>
        </authorList>
    </citation>
    <scope>NUCLEOTIDE SEQUENCE [LARGE SCALE GENOMIC DNA]</scope>
    <source>
        <strain evidence="4">NBRC 107715</strain>
    </source>
</reference>
<reference evidence="2" key="4">
    <citation type="submission" date="2023-01" db="EMBL/GenBank/DDBJ databases">
        <title>Draft genome sequence of Methylobacterium oxalidis strain NBRC 107715.</title>
        <authorList>
            <person name="Sun Q."/>
            <person name="Mori K."/>
        </authorList>
    </citation>
    <scope>NUCLEOTIDE SEQUENCE</scope>
    <source>
        <strain evidence="2">NBRC 107715</strain>
    </source>
</reference>
<evidence type="ECO:0000313" key="2">
    <source>
        <dbReference type="EMBL" id="GLS63867.1"/>
    </source>
</evidence>
<keyword evidence="4" id="KW-1185">Reference proteome</keyword>
<gene>
    <name evidence="2" type="ORF">GCM10007888_22480</name>
    <name evidence="1" type="ORF">MOX02_45930</name>
</gene>
<dbReference type="Proteomes" id="UP001156856">
    <property type="component" value="Unassembled WGS sequence"/>
</dbReference>
<comment type="caution">
    <text evidence="1">The sequence shown here is derived from an EMBL/GenBank/DDBJ whole genome shotgun (WGS) entry which is preliminary data.</text>
</comment>
<dbReference type="EMBL" id="BJZU01000105">
    <property type="protein sequence ID" value="GEP06555.1"/>
    <property type="molecule type" value="Genomic_DNA"/>
</dbReference>
<protein>
    <submittedName>
        <fullName evidence="1">Uncharacterized protein</fullName>
    </submittedName>
</protein>
<sequence length="90" mass="9319">MKTIGRGIAPAVMDGLRLPVASPSLAPAHRPDGTSSQDPFAVAVKPSAARVIGYVNLTQVNPKLGMTDAASPREETPCATAAHVARSIRM</sequence>
<evidence type="ECO:0000313" key="3">
    <source>
        <dbReference type="Proteomes" id="UP000321960"/>
    </source>
</evidence>
<reference evidence="2" key="1">
    <citation type="journal article" date="2014" name="Int. J. Syst. Evol. Microbiol.">
        <title>Complete genome of a new Firmicutes species belonging to the dominant human colonic microbiota ('Ruminococcus bicirculans') reveals two chromosomes and a selective capacity to utilize plant glucans.</title>
        <authorList>
            <consortium name="NISC Comparative Sequencing Program"/>
            <person name="Wegmann U."/>
            <person name="Louis P."/>
            <person name="Goesmann A."/>
            <person name="Henrissat B."/>
            <person name="Duncan S.H."/>
            <person name="Flint H.J."/>
        </authorList>
    </citation>
    <scope>NUCLEOTIDE SEQUENCE</scope>
    <source>
        <strain evidence="2">NBRC 107715</strain>
    </source>
</reference>
<dbReference type="AlphaFoldDB" id="A0A512J9H2"/>
<dbReference type="Proteomes" id="UP000321960">
    <property type="component" value="Unassembled WGS sequence"/>
</dbReference>
<name>A0A512J9H2_9HYPH</name>
<dbReference type="EMBL" id="BSPK01000031">
    <property type="protein sequence ID" value="GLS63867.1"/>
    <property type="molecule type" value="Genomic_DNA"/>
</dbReference>
<accession>A0A512J9H2</accession>
<evidence type="ECO:0000313" key="4">
    <source>
        <dbReference type="Proteomes" id="UP001156856"/>
    </source>
</evidence>
<organism evidence="1 3">
    <name type="scientific">Methylobacterium oxalidis</name>
    <dbReference type="NCBI Taxonomy" id="944322"/>
    <lineage>
        <taxon>Bacteria</taxon>
        <taxon>Pseudomonadati</taxon>
        <taxon>Pseudomonadota</taxon>
        <taxon>Alphaproteobacteria</taxon>
        <taxon>Hyphomicrobiales</taxon>
        <taxon>Methylobacteriaceae</taxon>
        <taxon>Methylobacterium</taxon>
    </lineage>
</organism>